<accession>A0A843TIA4</accession>
<dbReference type="GO" id="GO:0003677">
    <property type="term" value="F:DNA binding"/>
    <property type="evidence" value="ECO:0007669"/>
    <property type="project" value="InterPro"/>
</dbReference>
<evidence type="ECO:0000313" key="2">
    <source>
        <dbReference type="EMBL" id="MQL71498.1"/>
    </source>
</evidence>
<comment type="caution">
    <text evidence="2">The sequence shown here is derived from an EMBL/GenBank/DDBJ whole genome shotgun (WGS) entry which is preliminary data.</text>
</comment>
<reference evidence="2" key="1">
    <citation type="submission" date="2017-07" db="EMBL/GenBank/DDBJ databases">
        <title>Taro Niue Genome Assembly and Annotation.</title>
        <authorList>
            <person name="Atibalentja N."/>
            <person name="Keating K."/>
            <person name="Fields C.J."/>
        </authorList>
    </citation>
    <scope>NUCLEOTIDE SEQUENCE</scope>
    <source>
        <strain evidence="2">Niue_2</strain>
        <tissue evidence="2">Leaf</tissue>
    </source>
</reference>
<keyword evidence="3" id="KW-1185">Reference proteome</keyword>
<sequence>MERDCLLAHGAIANLHECLFTLSGSSQIHVCQTCTRVANVIQRPVPGCKKVSREVGVMCMRAACCALGGMLTSSL</sequence>
<dbReference type="InterPro" id="IPR007641">
    <property type="entry name" value="RNA_pol_Rpb2_7"/>
</dbReference>
<organism evidence="2 3">
    <name type="scientific">Colocasia esculenta</name>
    <name type="common">Wild taro</name>
    <name type="synonym">Arum esculentum</name>
    <dbReference type="NCBI Taxonomy" id="4460"/>
    <lineage>
        <taxon>Eukaryota</taxon>
        <taxon>Viridiplantae</taxon>
        <taxon>Streptophyta</taxon>
        <taxon>Embryophyta</taxon>
        <taxon>Tracheophyta</taxon>
        <taxon>Spermatophyta</taxon>
        <taxon>Magnoliopsida</taxon>
        <taxon>Liliopsida</taxon>
        <taxon>Araceae</taxon>
        <taxon>Aroideae</taxon>
        <taxon>Colocasieae</taxon>
        <taxon>Colocasia</taxon>
    </lineage>
</organism>
<protein>
    <recommendedName>
        <fullName evidence="1">RNA polymerase Rpb2 domain-containing protein</fullName>
    </recommendedName>
</protein>
<proteinExistence type="predicted"/>
<dbReference type="EMBL" id="NMUH01000100">
    <property type="protein sequence ID" value="MQL71498.1"/>
    <property type="molecule type" value="Genomic_DNA"/>
</dbReference>
<dbReference type="GO" id="GO:0006351">
    <property type="term" value="P:DNA-templated transcription"/>
    <property type="evidence" value="ECO:0007669"/>
    <property type="project" value="InterPro"/>
</dbReference>
<dbReference type="Gene3D" id="3.90.1800.10">
    <property type="entry name" value="RNA polymerase alpha subunit dimerisation domain"/>
    <property type="match status" value="1"/>
</dbReference>
<dbReference type="Pfam" id="PF04560">
    <property type="entry name" value="RNA_pol_Rpb2_7"/>
    <property type="match status" value="1"/>
</dbReference>
<evidence type="ECO:0000313" key="3">
    <source>
        <dbReference type="Proteomes" id="UP000652761"/>
    </source>
</evidence>
<dbReference type="SUPFAM" id="SSF64484">
    <property type="entry name" value="beta and beta-prime subunits of DNA dependent RNA-polymerase"/>
    <property type="match status" value="1"/>
</dbReference>
<dbReference type="OrthoDB" id="10248617at2759"/>
<name>A0A843TIA4_COLES</name>
<dbReference type="AlphaFoldDB" id="A0A843TIA4"/>
<dbReference type="Proteomes" id="UP000652761">
    <property type="component" value="Unassembled WGS sequence"/>
</dbReference>
<feature type="domain" description="RNA polymerase Rpb2" evidence="1">
    <location>
        <begin position="1"/>
        <end position="53"/>
    </location>
</feature>
<evidence type="ECO:0000259" key="1">
    <source>
        <dbReference type="Pfam" id="PF04560"/>
    </source>
</evidence>
<gene>
    <name evidence="2" type="ORF">Taro_003832</name>
</gene>
<dbReference type="GO" id="GO:0003899">
    <property type="term" value="F:DNA-directed RNA polymerase activity"/>
    <property type="evidence" value="ECO:0007669"/>
    <property type="project" value="InterPro"/>
</dbReference>